<protein>
    <submittedName>
        <fullName evidence="1">Uncharacterized protein</fullName>
    </submittedName>
</protein>
<dbReference type="EMBL" id="AP019368">
    <property type="protein sequence ID" value="BBH53775.1"/>
    <property type="molecule type" value="Genomic_DNA"/>
</dbReference>
<sequence length="396" mass="45186">MINIFLISLPIFAEENSEATNRFTLTNGYWETQYNSNEGIVYFPMSVIDTYDWGFRKLSLDSNIFGRSFSFILSRILGEYINTTYLNTPFHEFGHATRFQSYGYNIIRYNVGEDNSVTANSYFEMVFKRAKTGPVGASTSGNYSLLNTSQDLIVTAGGVNNEILLSERLSDRIYERGGSVPDLFFYIDNKNGPEEYFSISSASGDPAIILKRYKTLGLNISKEDIMSSYNFSLFASGTFYSLLWGNIKYFYNGEQDIKPIEIFGFSLPDFYTFLNSRGLSIKTILNYRVNDALNFGLSYEKVYNGISYDEFVSQFRLALKLNSSYFKYLIIKPQLLIGAGDTVDWGGSLLTELEGTYFGTFAKYTYYNSNTLYGERNIPFINKPNELLAGFFVNLR</sequence>
<dbReference type="KEGG" id="sbf:JCM31447_22230"/>
<dbReference type="Proteomes" id="UP000291236">
    <property type="component" value="Chromosome"/>
</dbReference>
<organism evidence="1 2">
    <name type="scientific">Fluviispira sanaruensis</name>
    <dbReference type="NCBI Taxonomy" id="2493639"/>
    <lineage>
        <taxon>Bacteria</taxon>
        <taxon>Pseudomonadati</taxon>
        <taxon>Bdellovibrionota</taxon>
        <taxon>Oligoflexia</taxon>
        <taxon>Silvanigrellales</taxon>
        <taxon>Silvanigrellaceae</taxon>
        <taxon>Fluviispira</taxon>
    </lineage>
</organism>
<dbReference type="AlphaFoldDB" id="A0A4P2VW18"/>
<gene>
    <name evidence="1" type="ORF">JCM31447_22230</name>
</gene>
<name>A0A4P2VW18_FLUSA</name>
<reference evidence="1 2" key="1">
    <citation type="submission" date="2018-12" db="EMBL/GenBank/DDBJ databases">
        <title>Rubrispira sanarue gen. nov., sp., nov., a member of the order Silvanigrellales, isolated from a brackish lake in Hamamatsu Japan.</title>
        <authorList>
            <person name="Maejima Y."/>
            <person name="Iino T."/>
            <person name="Muraguchi Y."/>
            <person name="Fukuda K."/>
            <person name="Nojiri H."/>
            <person name="Ohkuma M."/>
            <person name="Moriuchi R."/>
            <person name="Dohra H."/>
            <person name="Kimbara K."/>
            <person name="Shintani M."/>
        </authorList>
    </citation>
    <scope>NUCLEOTIDE SEQUENCE [LARGE SCALE GENOMIC DNA]</scope>
    <source>
        <strain evidence="1 2">RF1110005</strain>
    </source>
</reference>
<keyword evidence="2" id="KW-1185">Reference proteome</keyword>
<accession>A0A4P2VW18</accession>
<evidence type="ECO:0000313" key="2">
    <source>
        <dbReference type="Proteomes" id="UP000291236"/>
    </source>
</evidence>
<dbReference type="OrthoDB" id="5290020at2"/>
<evidence type="ECO:0000313" key="1">
    <source>
        <dbReference type="EMBL" id="BBH53775.1"/>
    </source>
</evidence>
<proteinExistence type="predicted"/>
<dbReference type="RefSeq" id="WP_130610309.1">
    <property type="nucleotide sequence ID" value="NZ_AP019368.1"/>
</dbReference>